<evidence type="ECO:0000256" key="1">
    <source>
        <dbReference type="ARBA" id="ARBA00023125"/>
    </source>
</evidence>
<keyword evidence="1 2" id="KW-0238">DNA-binding</keyword>
<evidence type="ECO:0000256" key="4">
    <source>
        <dbReference type="SAM" id="MobiDB-lite"/>
    </source>
</evidence>
<sequence length="184" mass="19313">MAGEPLITVVGNLVADPEPRVSQAGKSWVTFRIASTPRVRDRQSGDWSDGEPLWLGCRAYGEYADNIAASLTKGMRVIVQGRLTQRSYTDNQGQQRTSLDLEVEEVGPSLRFATTQVSRGQARGQVGGFGGGAQPAGQPSWGQPAAAPQAQPAPAAPVDNPWTNSGQGAATGGFGGGFDDEQPF</sequence>
<evidence type="ECO:0000313" key="6">
    <source>
        <dbReference type="Proteomes" id="UP000675163"/>
    </source>
</evidence>
<dbReference type="Pfam" id="PF00436">
    <property type="entry name" value="SSB"/>
    <property type="match status" value="1"/>
</dbReference>
<dbReference type="SUPFAM" id="SSF50249">
    <property type="entry name" value="Nucleic acid-binding proteins"/>
    <property type="match status" value="1"/>
</dbReference>
<evidence type="ECO:0000256" key="3">
    <source>
        <dbReference type="RuleBase" id="RU000524"/>
    </source>
</evidence>
<feature type="compositionally biased region" description="Gly residues" evidence="4">
    <location>
        <begin position="125"/>
        <end position="134"/>
    </location>
</feature>
<evidence type="ECO:0000313" key="5">
    <source>
        <dbReference type="EMBL" id="MBP1326543.1"/>
    </source>
</evidence>
<feature type="compositionally biased region" description="Low complexity" evidence="4">
    <location>
        <begin position="135"/>
        <end position="157"/>
    </location>
</feature>
<dbReference type="PANTHER" id="PTHR10302">
    <property type="entry name" value="SINGLE-STRANDED DNA-BINDING PROTEIN"/>
    <property type="match status" value="1"/>
</dbReference>
<name>A0A940PNR2_9MICO</name>
<protein>
    <recommendedName>
        <fullName evidence="2 3">Single-stranded DNA-binding protein</fullName>
        <shortName evidence="2">SSB</shortName>
    </recommendedName>
</protein>
<dbReference type="AlphaFoldDB" id="A0A940PNR2"/>
<feature type="region of interest" description="Disordered" evidence="4">
    <location>
        <begin position="115"/>
        <end position="184"/>
    </location>
</feature>
<proteinExistence type="inferred from homology"/>
<reference evidence="5" key="1">
    <citation type="submission" date="2021-02" db="EMBL/GenBank/DDBJ databases">
        <title>Sequencing the genomes of 1000 actinobacteria strains.</title>
        <authorList>
            <person name="Klenk H.-P."/>
        </authorList>
    </citation>
    <scope>NUCLEOTIDE SEQUENCE</scope>
    <source>
        <strain evidence="5">DSM 22850</strain>
    </source>
</reference>
<accession>A0A940PNR2</accession>
<organism evidence="5 6">
    <name type="scientific">Leucobacter exalbidus</name>
    <dbReference type="NCBI Taxonomy" id="662960"/>
    <lineage>
        <taxon>Bacteria</taxon>
        <taxon>Bacillati</taxon>
        <taxon>Actinomycetota</taxon>
        <taxon>Actinomycetes</taxon>
        <taxon>Micrococcales</taxon>
        <taxon>Microbacteriaceae</taxon>
        <taxon>Leucobacter</taxon>
    </lineage>
</organism>
<dbReference type="GO" id="GO:0009295">
    <property type="term" value="C:nucleoid"/>
    <property type="evidence" value="ECO:0007669"/>
    <property type="project" value="TreeGrafter"/>
</dbReference>
<dbReference type="CDD" id="cd04496">
    <property type="entry name" value="SSB_OBF"/>
    <property type="match status" value="1"/>
</dbReference>
<dbReference type="GO" id="GO:0003697">
    <property type="term" value="F:single-stranded DNA binding"/>
    <property type="evidence" value="ECO:0007669"/>
    <property type="project" value="UniProtKB-UniRule"/>
</dbReference>
<comment type="caution">
    <text evidence="5">The sequence shown here is derived from an EMBL/GenBank/DDBJ whole genome shotgun (WGS) entry which is preliminary data.</text>
</comment>
<dbReference type="InterPro" id="IPR011344">
    <property type="entry name" value="ssDNA-bd"/>
</dbReference>
<keyword evidence="6" id="KW-1185">Reference proteome</keyword>
<dbReference type="PROSITE" id="PS50935">
    <property type="entry name" value="SSB"/>
    <property type="match status" value="1"/>
</dbReference>
<dbReference type="GO" id="GO:0006260">
    <property type="term" value="P:DNA replication"/>
    <property type="evidence" value="ECO:0007669"/>
    <property type="project" value="InterPro"/>
</dbReference>
<dbReference type="NCBIfam" id="NF005851">
    <property type="entry name" value="PRK07772.1"/>
    <property type="match status" value="1"/>
</dbReference>
<dbReference type="Gene3D" id="2.40.50.140">
    <property type="entry name" value="Nucleic acid-binding proteins"/>
    <property type="match status" value="1"/>
</dbReference>
<dbReference type="InterPro" id="IPR012340">
    <property type="entry name" value="NA-bd_OB-fold"/>
</dbReference>
<dbReference type="RefSeq" id="WP_209705429.1">
    <property type="nucleotide sequence ID" value="NZ_JAFIDA010000001.1"/>
</dbReference>
<gene>
    <name evidence="5" type="ORF">JOF28_001775</name>
</gene>
<comment type="caution">
    <text evidence="2">Lacks conserved residue(s) required for the propagation of feature annotation.</text>
</comment>
<dbReference type="NCBIfam" id="TIGR00621">
    <property type="entry name" value="ssb"/>
    <property type="match status" value="1"/>
</dbReference>
<comment type="subunit">
    <text evidence="2">Homotetramer.</text>
</comment>
<dbReference type="Proteomes" id="UP000675163">
    <property type="component" value="Unassembled WGS sequence"/>
</dbReference>
<dbReference type="EMBL" id="JAFIDA010000001">
    <property type="protein sequence ID" value="MBP1326543.1"/>
    <property type="molecule type" value="Genomic_DNA"/>
</dbReference>
<evidence type="ECO:0000256" key="2">
    <source>
        <dbReference type="HAMAP-Rule" id="MF_00984"/>
    </source>
</evidence>
<dbReference type="HAMAP" id="MF_00984">
    <property type="entry name" value="SSB"/>
    <property type="match status" value="1"/>
</dbReference>
<dbReference type="PANTHER" id="PTHR10302:SF27">
    <property type="entry name" value="SINGLE-STRANDED DNA-BINDING PROTEIN"/>
    <property type="match status" value="1"/>
</dbReference>
<dbReference type="InterPro" id="IPR000424">
    <property type="entry name" value="Primosome_PriB/ssb"/>
</dbReference>